<dbReference type="PANTHER" id="PTHR40072">
    <property type="entry name" value="MOLYBDOPTERIN-GUANINE DINUCLEOTIDE BIOSYNTHESIS ADAPTER PROTEIN-RELATED"/>
    <property type="match status" value="1"/>
</dbReference>
<name>A0A347ZSL6_9CHLR</name>
<feature type="domain" description="Molybdopterin-guanine dinucleotide biosynthesis protein B (MobB)" evidence="1">
    <location>
        <begin position="13"/>
        <end position="133"/>
    </location>
</feature>
<evidence type="ECO:0000313" key="2">
    <source>
        <dbReference type="EMBL" id="REG11134.1"/>
    </source>
</evidence>
<dbReference type="SUPFAM" id="SSF52540">
    <property type="entry name" value="P-loop containing nucleoside triphosphate hydrolases"/>
    <property type="match status" value="1"/>
</dbReference>
<dbReference type="PANTHER" id="PTHR40072:SF1">
    <property type="entry name" value="MOLYBDOPTERIN-GUANINE DINUCLEOTIDE BIOSYNTHESIS ADAPTER PROTEIN"/>
    <property type="match status" value="1"/>
</dbReference>
<comment type="caution">
    <text evidence="2">The sequence shown here is derived from an EMBL/GenBank/DDBJ whole genome shotgun (WGS) entry which is preliminary data.</text>
</comment>
<accession>A0A347ZSL6</accession>
<proteinExistence type="predicted"/>
<reference evidence="2 3" key="1">
    <citation type="submission" date="2018-08" db="EMBL/GenBank/DDBJ databases">
        <title>Genomic Encyclopedia of Type Strains, Phase IV (KMG-IV): sequencing the most valuable type-strain genomes for metagenomic binning, comparative biology and taxonomic classification.</title>
        <authorList>
            <person name="Goeker M."/>
        </authorList>
    </citation>
    <scope>NUCLEOTIDE SEQUENCE [LARGE SCALE GENOMIC DNA]</scope>
    <source>
        <strain evidence="2 3">DSM 23923</strain>
    </source>
</reference>
<dbReference type="Pfam" id="PF03205">
    <property type="entry name" value="MobB"/>
    <property type="match status" value="1"/>
</dbReference>
<dbReference type="InterPro" id="IPR052539">
    <property type="entry name" value="MGD_biosynthesis_adapter"/>
</dbReference>
<evidence type="ECO:0000313" key="3">
    <source>
        <dbReference type="Proteomes" id="UP000256388"/>
    </source>
</evidence>
<gene>
    <name evidence="2" type="ORF">DFR64_1009</name>
</gene>
<sequence>MPETPEKDTQAAVIGFYGYSDSGKTTLIERLIGDLRAEELRVAAVKLSEQALSLDQPGKDSDRYAQAGANGVALAGQGETGFRFPERLDLRTILRVLAEVSAPDVILVEGAEEDFVPKVRLGDKALRANTIWTYDGDYDRLMKIIHDIIKKE</sequence>
<dbReference type="AlphaFoldDB" id="A0A347ZSL6"/>
<dbReference type="InterPro" id="IPR004435">
    <property type="entry name" value="MobB_dom"/>
</dbReference>
<keyword evidence="3" id="KW-1185">Reference proteome</keyword>
<dbReference type="NCBIfam" id="TIGR00176">
    <property type="entry name" value="mobB"/>
    <property type="match status" value="1"/>
</dbReference>
<dbReference type="Proteomes" id="UP000256388">
    <property type="component" value="Unassembled WGS sequence"/>
</dbReference>
<organism evidence="2 3">
    <name type="scientific">Pelolinea submarina</name>
    <dbReference type="NCBI Taxonomy" id="913107"/>
    <lineage>
        <taxon>Bacteria</taxon>
        <taxon>Bacillati</taxon>
        <taxon>Chloroflexota</taxon>
        <taxon>Anaerolineae</taxon>
        <taxon>Anaerolineales</taxon>
        <taxon>Anaerolineaceae</taxon>
        <taxon>Pelolinea</taxon>
    </lineage>
</organism>
<dbReference type="GO" id="GO:0005525">
    <property type="term" value="F:GTP binding"/>
    <property type="evidence" value="ECO:0007669"/>
    <property type="project" value="InterPro"/>
</dbReference>
<dbReference type="RefSeq" id="WP_116224273.1">
    <property type="nucleotide sequence ID" value="NZ_AP018437.1"/>
</dbReference>
<dbReference type="Gene3D" id="3.40.50.300">
    <property type="entry name" value="P-loop containing nucleotide triphosphate hydrolases"/>
    <property type="match status" value="1"/>
</dbReference>
<dbReference type="OrthoDB" id="9786803at2"/>
<evidence type="ECO:0000259" key="1">
    <source>
        <dbReference type="Pfam" id="PF03205"/>
    </source>
</evidence>
<dbReference type="InterPro" id="IPR027417">
    <property type="entry name" value="P-loop_NTPase"/>
</dbReference>
<dbReference type="GO" id="GO:0006777">
    <property type="term" value="P:Mo-molybdopterin cofactor biosynthetic process"/>
    <property type="evidence" value="ECO:0007669"/>
    <property type="project" value="InterPro"/>
</dbReference>
<dbReference type="EMBL" id="QUMS01000001">
    <property type="protein sequence ID" value="REG11134.1"/>
    <property type="molecule type" value="Genomic_DNA"/>
</dbReference>
<protein>
    <submittedName>
        <fullName evidence="2">Molybdopterin-guanine dinucleotide biosynthesis protein B</fullName>
    </submittedName>
</protein>